<name>A0ABS0C5G4_9NOCA</name>
<accession>A0ABS0C5G4</accession>
<dbReference type="Gene3D" id="3.30.70.3290">
    <property type="match status" value="1"/>
</dbReference>
<dbReference type="Pfam" id="PF00698">
    <property type="entry name" value="Acyl_transf_1"/>
    <property type="match status" value="1"/>
</dbReference>
<dbReference type="SUPFAM" id="SSF53335">
    <property type="entry name" value="S-adenosyl-L-methionine-dependent methyltransferases"/>
    <property type="match status" value="1"/>
</dbReference>
<dbReference type="CDD" id="cd05274">
    <property type="entry name" value="KR_FAS_SDR_x"/>
    <property type="match status" value="1"/>
</dbReference>
<dbReference type="InterPro" id="IPR029063">
    <property type="entry name" value="SAM-dependent_MTases_sf"/>
</dbReference>
<dbReference type="InterPro" id="IPR050091">
    <property type="entry name" value="PKS_NRPS_Biosynth_Enz"/>
</dbReference>
<dbReference type="InterPro" id="IPR020806">
    <property type="entry name" value="PKS_PP-bd"/>
</dbReference>
<gene>
    <name evidence="7" type="primary">nbtC</name>
    <name evidence="7" type="ORF">IU470_10965</name>
</gene>
<evidence type="ECO:0000259" key="6">
    <source>
        <dbReference type="PROSITE" id="PS50075"/>
    </source>
</evidence>
<dbReference type="NCBIfam" id="NF037941">
    <property type="entry name" value="PKS_NbtC"/>
    <property type="match status" value="1"/>
</dbReference>
<dbReference type="Pfam" id="PF08242">
    <property type="entry name" value="Methyltransf_12"/>
    <property type="match status" value="1"/>
</dbReference>
<dbReference type="Pfam" id="PF08659">
    <property type="entry name" value="KR"/>
    <property type="match status" value="1"/>
</dbReference>
<dbReference type="Gene3D" id="3.40.50.150">
    <property type="entry name" value="Vaccinia Virus protein VP39"/>
    <property type="match status" value="1"/>
</dbReference>
<comment type="caution">
    <text evidence="7">The sequence shown here is derived from an EMBL/GenBank/DDBJ whole genome shotgun (WGS) entry which is preliminary data.</text>
</comment>
<dbReference type="EMBL" id="JADLRE010000007">
    <property type="protein sequence ID" value="MBF6225622.1"/>
    <property type="molecule type" value="Genomic_DNA"/>
</dbReference>
<dbReference type="SMART" id="SM00823">
    <property type="entry name" value="PKS_PP"/>
    <property type="match status" value="1"/>
</dbReference>
<dbReference type="Gene3D" id="1.10.1200.10">
    <property type="entry name" value="ACP-like"/>
    <property type="match status" value="1"/>
</dbReference>
<evidence type="ECO:0000256" key="2">
    <source>
        <dbReference type="ARBA" id="ARBA00022553"/>
    </source>
</evidence>
<evidence type="ECO:0000313" key="7">
    <source>
        <dbReference type="EMBL" id="MBF6225622.1"/>
    </source>
</evidence>
<dbReference type="PROSITE" id="PS50075">
    <property type="entry name" value="CARRIER"/>
    <property type="match status" value="1"/>
</dbReference>
<dbReference type="InterPro" id="IPR016036">
    <property type="entry name" value="Malonyl_transacylase_ACP-bd"/>
</dbReference>
<evidence type="ECO:0000256" key="1">
    <source>
        <dbReference type="ARBA" id="ARBA00022450"/>
    </source>
</evidence>
<feature type="domain" description="Carrier" evidence="6">
    <location>
        <begin position="992"/>
        <end position="1067"/>
    </location>
</feature>
<dbReference type="InterPro" id="IPR016035">
    <property type="entry name" value="Acyl_Trfase/lysoPLipase"/>
</dbReference>
<dbReference type="InterPro" id="IPR036736">
    <property type="entry name" value="ACP-like_sf"/>
</dbReference>
<dbReference type="Pfam" id="PF00550">
    <property type="entry name" value="PP-binding"/>
    <property type="match status" value="1"/>
</dbReference>
<keyword evidence="1" id="KW-0596">Phosphopantetheine</keyword>
<evidence type="ECO:0000256" key="4">
    <source>
        <dbReference type="ARBA" id="ARBA00023268"/>
    </source>
</evidence>
<evidence type="ECO:0000256" key="5">
    <source>
        <dbReference type="SAM" id="MobiDB-lite"/>
    </source>
</evidence>
<sequence>MTASATARCPRSVRADPTRTRSSRCPFVRRTTISSYRLPDGSIPVLLSADSSATLREEAASILSYVSDRPAVTADRVADMLLRTRVARRHRALLMVTGRDELDAALTAVRDGSDHPAVIGTTEPAAARRLAYVLPGQGSQRPGMGRLFYDRVEAFRAEVDRCDGVFRDLFGESPLPYLLDADAEAEDNARIVQPALFMQMVGLGAMWRSVGIEAAATIGHSQGEIAAAYLSGTMTLADAIVVVGTRARAVDKIASDRYAMAVVAADRDECEDVLARQSGWAQVSVVNSPRMVGISGDRDTVQAVVDVLAERGRFARVIRVRYPAHTSLLNEFRDVIRDAVHSRLDNARFLDSEIDCLGATLGDAITPDLPADEYWFWNLRNPVRFDRAVAAAVAREVDIFVELAEHPTLQLAVEECLAEFAADRATTVSGTSSRTATDLTEFTRNLAVLAVNDLNYRWESLRVDPDAPARLPLPDFPNVRMNEMTLWLPHDVTLGHARSSARTAARAQAVAAQPESVTVAQDAPKPQLLVEEWVRLVRRSMTAPRALGIIDHTGQCAELAAALVEYATNQGLGGRLLDIGAGSGDGDIDTVVVLLPNLPELDGSAAVTEVAEFLGARRWWSKPDAGVTEYWLLTVAGEAAVPGDAPPHPVHAGASAGFRSASMEYPGVAFRHLDLAADQANAQAVPSIVTALHTAEEPELALRDGNLYAKRLVEADHSAVLRGPSKPENVVITGGTGSLGLEFCEHVVRNGARRVTLLSRSGETEAVTRRLRDIRALGSAEVTVVPCDIGDRASVAQLADRLRDAPAHLVIHAAADNSVIGELELTEITHGQVEQALSGKVVGIANVLDALTRADDCEIVLCSSLAATLGGRGTVVYAAANRMVDAVARRLNADGLRCVSVQWGQWDVFEGRGNADLAKLAEVGYLPMASPDAIALGLGGLRGNAVVAAFDWDRGRTVLGAFGYGPILSGLETPIAVSAPVVEVGGAQVTGPDVPARMVRLLAEIIGADDADTIDSTRSLVALGLDSLQALELRRRVKSEFRADVPVGDLIGGASLDDVIRLIGAEAGGAAPQAGVAPPTRSAPTVRSLSSGAMASAADRVARAKEAAQHAVPSDFDAERFRSARHDMDLFGLRAMLAALRPFLSETEIRAVDDIATRMRFAPRHRWLLRQWLQALAANGSIEGDVDRGYRYLRPVQAPTRPSLVEVCADLGYPRPLATFLQASDDHLTELAQDSMRVQELLFPNGDMATAEAAYRDNLSSRYLNLAAGRAVADLVDGLRGDRSPVRVLELGAGIGGTTDVVTAALSGLPVEYHFTDVSTFFLEAAKRRFADYPWMRYGIVDMNADLADQPRYDIVIAANVLHNAYDIGVTLGQLHDLLEPGGAVVIIETCHAHCEQLTSVHFLMSPREDQPHAGLTDVRAGTDRIFLNEREWRDQLVAAGLTPELVLPAGDHPVALLDQRVFIAVRGRG</sequence>
<dbReference type="InterPro" id="IPR009081">
    <property type="entry name" value="PP-bd_ACP"/>
</dbReference>
<dbReference type="PANTHER" id="PTHR43775:SF37">
    <property type="entry name" value="SI:DKEY-61P9.11"/>
    <property type="match status" value="1"/>
</dbReference>
<reference evidence="7 8" key="1">
    <citation type="submission" date="2020-10" db="EMBL/GenBank/DDBJ databases">
        <title>Identification of Nocardia species via Next-generation sequencing and recognition of intraspecies genetic diversity.</title>
        <authorList>
            <person name="Li P."/>
            <person name="Li P."/>
            <person name="Lu B."/>
        </authorList>
    </citation>
    <scope>NUCLEOTIDE SEQUENCE [LARGE SCALE GENOMIC DNA]</scope>
    <source>
        <strain evidence="7 8">N-11</strain>
    </source>
</reference>
<keyword evidence="4" id="KW-0511">Multifunctional enzyme</keyword>
<protein>
    <submittedName>
        <fullName evidence="7">Nocobactin polyketide synthase NbtC</fullName>
    </submittedName>
</protein>
<keyword evidence="8" id="KW-1185">Reference proteome</keyword>
<dbReference type="InterPro" id="IPR014043">
    <property type="entry name" value="Acyl_transferase_dom"/>
</dbReference>
<dbReference type="InterPro" id="IPR001227">
    <property type="entry name" value="Ac_transferase_dom_sf"/>
</dbReference>
<dbReference type="SUPFAM" id="SSF52151">
    <property type="entry name" value="FabD/lysophospholipase-like"/>
    <property type="match status" value="1"/>
</dbReference>
<dbReference type="InterPro" id="IPR013968">
    <property type="entry name" value="PKS_KR"/>
</dbReference>
<dbReference type="CDD" id="cd02440">
    <property type="entry name" value="AdoMet_MTases"/>
    <property type="match status" value="1"/>
</dbReference>
<dbReference type="Gene3D" id="3.40.366.10">
    <property type="entry name" value="Malonyl-Coenzyme A Acyl Carrier Protein, domain 2"/>
    <property type="match status" value="1"/>
</dbReference>
<dbReference type="SUPFAM" id="SSF51735">
    <property type="entry name" value="NAD(P)-binding Rossmann-fold domains"/>
    <property type="match status" value="2"/>
</dbReference>
<evidence type="ECO:0000256" key="3">
    <source>
        <dbReference type="ARBA" id="ARBA00022679"/>
    </source>
</evidence>
<dbReference type="SUPFAM" id="SSF55048">
    <property type="entry name" value="Probable ACP-binding domain of malonyl-CoA ACP transacylase"/>
    <property type="match status" value="1"/>
</dbReference>
<keyword evidence="3" id="KW-0808">Transferase</keyword>
<dbReference type="InterPro" id="IPR006162">
    <property type="entry name" value="Ppantetheine_attach_site"/>
</dbReference>
<dbReference type="SMART" id="SM00822">
    <property type="entry name" value="PKS_KR"/>
    <property type="match status" value="1"/>
</dbReference>
<organism evidence="7 8">
    <name type="scientific">Nocardia abscessus</name>
    <dbReference type="NCBI Taxonomy" id="120957"/>
    <lineage>
        <taxon>Bacteria</taxon>
        <taxon>Bacillati</taxon>
        <taxon>Actinomycetota</taxon>
        <taxon>Actinomycetes</taxon>
        <taxon>Mycobacteriales</taxon>
        <taxon>Nocardiaceae</taxon>
        <taxon>Nocardia</taxon>
    </lineage>
</organism>
<feature type="region of interest" description="Disordered" evidence="5">
    <location>
        <begin position="1"/>
        <end position="22"/>
    </location>
</feature>
<dbReference type="InterPro" id="IPR013217">
    <property type="entry name" value="Methyltransf_12"/>
</dbReference>
<dbReference type="SMART" id="SM00827">
    <property type="entry name" value="PKS_AT"/>
    <property type="match status" value="1"/>
</dbReference>
<dbReference type="InterPro" id="IPR057326">
    <property type="entry name" value="KR_dom"/>
</dbReference>
<keyword evidence="2" id="KW-0597">Phosphoprotein</keyword>
<dbReference type="InterPro" id="IPR036291">
    <property type="entry name" value="NAD(P)-bd_dom_sf"/>
</dbReference>
<evidence type="ECO:0000313" key="8">
    <source>
        <dbReference type="Proteomes" id="UP000807309"/>
    </source>
</evidence>
<dbReference type="PANTHER" id="PTHR43775">
    <property type="entry name" value="FATTY ACID SYNTHASE"/>
    <property type="match status" value="1"/>
</dbReference>
<dbReference type="PROSITE" id="PS00012">
    <property type="entry name" value="PHOSPHOPANTETHEINE"/>
    <property type="match status" value="1"/>
</dbReference>
<proteinExistence type="predicted"/>
<dbReference type="Gene3D" id="3.40.50.720">
    <property type="entry name" value="NAD(P)-binding Rossmann-like Domain"/>
    <property type="match status" value="1"/>
</dbReference>
<dbReference type="Proteomes" id="UP000807309">
    <property type="component" value="Unassembled WGS sequence"/>
</dbReference>
<dbReference type="SUPFAM" id="SSF47336">
    <property type="entry name" value="ACP-like"/>
    <property type="match status" value="1"/>
</dbReference>